<keyword evidence="8" id="KW-1185">Reference proteome</keyword>
<dbReference type="RefSeq" id="WP_380722532.1">
    <property type="nucleotide sequence ID" value="NZ_JBHSGI010000034.1"/>
</dbReference>
<feature type="domain" description="Glycosyltransferase 2-like" evidence="6">
    <location>
        <begin position="6"/>
        <end position="107"/>
    </location>
</feature>
<dbReference type="EMBL" id="JBHSGI010000034">
    <property type="protein sequence ID" value="MFC4671712.1"/>
    <property type="molecule type" value="Genomic_DNA"/>
</dbReference>
<evidence type="ECO:0000256" key="2">
    <source>
        <dbReference type="ARBA" id="ARBA00022475"/>
    </source>
</evidence>
<evidence type="ECO:0000259" key="6">
    <source>
        <dbReference type="Pfam" id="PF00535"/>
    </source>
</evidence>
<dbReference type="SUPFAM" id="SSF53448">
    <property type="entry name" value="Nucleotide-diphospho-sugar transferases"/>
    <property type="match status" value="1"/>
</dbReference>
<evidence type="ECO:0000256" key="1">
    <source>
        <dbReference type="ARBA" id="ARBA00004236"/>
    </source>
</evidence>
<keyword evidence="5" id="KW-0472">Membrane</keyword>
<evidence type="ECO:0000313" key="8">
    <source>
        <dbReference type="Proteomes" id="UP001595973"/>
    </source>
</evidence>
<dbReference type="InterPro" id="IPR026461">
    <property type="entry name" value="Trfase_2_rSAM/seldom_assoc"/>
</dbReference>
<keyword evidence="3" id="KW-0328">Glycosyltransferase</keyword>
<reference evidence="8" key="1">
    <citation type="journal article" date="2019" name="Int. J. Syst. Evol. Microbiol.">
        <title>The Global Catalogue of Microorganisms (GCM) 10K type strain sequencing project: providing services to taxonomists for standard genome sequencing and annotation.</title>
        <authorList>
            <consortium name="The Broad Institute Genomics Platform"/>
            <consortium name="The Broad Institute Genome Sequencing Center for Infectious Disease"/>
            <person name="Wu L."/>
            <person name="Ma J."/>
        </authorList>
    </citation>
    <scope>NUCLEOTIDE SEQUENCE [LARGE SCALE GENOMIC DNA]</scope>
    <source>
        <strain evidence="8">CGMCC 4.7283</strain>
    </source>
</reference>
<evidence type="ECO:0000256" key="5">
    <source>
        <dbReference type="ARBA" id="ARBA00023136"/>
    </source>
</evidence>
<proteinExistence type="predicted"/>
<dbReference type="Pfam" id="PF00535">
    <property type="entry name" value="Glycos_transf_2"/>
    <property type="match status" value="1"/>
</dbReference>
<dbReference type="CDD" id="cd02522">
    <property type="entry name" value="GT_2_like_a"/>
    <property type="match status" value="1"/>
</dbReference>
<dbReference type="InterPro" id="IPR001173">
    <property type="entry name" value="Glyco_trans_2-like"/>
</dbReference>
<dbReference type="PANTHER" id="PTHR43646:SF2">
    <property type="entry name" value="GLYCOSYLTRANSFERASE 2-LIKE DOMAIN-CONTAINING PROTEIN"/>
    <property type="match status" value="1"/>
</dbReference>
<keyword evidence="4" id="KW-0808">Transferase</keyword>
<comment type="caution">
    <text evidence="7">The sequence shown here is derived from an EMBL/GenBank/DDBJ whole genome shotgun (WGS) entry which is preliminary data.</text>
</comment>
<comment type="subcellular location">
    <subcellularLocation>
        <location evidence="1">Cell membrane</location>
    </subcellularLocation>
</comment>
<dbReference type="InterPro" id="IPR029044">
    <property type="entry name" value="Nucleotide-diphossugar_trans"/>
</dbReference>
<protein>
    <submittedName>
        <fullName evidence="7">Glycosyltransferase</fullName>
    </submittedName>
</protein>
<evidence type="ECO:0000313" key="7">
    <source>
        <dbReference type="EMBL" id="MFC4671712.1"/>
    </source>
</evidence>
<keyword evidence="2" id="KW-1003">Cell membrane</keyword>
<dbReference type="PANTHER" id="PTHR43646">
    <property type="entry name" value="GLYCOSYLTRANSFERASE"/>
    <property type="match status" value="1"/>
</dbReference>
<evidence type="ECO:0000256" key="3">
    <source>
        <dbReference type="ARBA" id="ARBA00022676"/>
    </source>
</evidence>
<dbReference type="Proteomes" id="UP001595973">
    <property type="component" value="Unassembled WGS sequence"/>
</dbReference>
<evidence type="ECO:0000256" key="4">
    <source>
        <dbReference type="ARBA" id="ARBA00022679"/>
    </source>
</evidence>
<accession>A0ABV9KNG4</accession>
<dbReference type="Gene3D" id="3.90.550.10">
    <property type="entry name" value="Spore Coat Polysaccharide Biosynthesis Protein SpsA, Chain A"/>
    <property type="match status" value="1"/>
</dbReference>
<gene>
    <name evidence="7" type="ORF">ACFO5X_24390</name>
</gene>
<organism evidence="7 8">
    <name type="scientific">Seohaeicola nanhaiensis</name>
    <dbReference type="NCBI Taxonomy" id="1387282"/>
    <lineage>
        <taxon>Bacteria</taxon>
        <taxon>Pseudomonadati</taxon>
        <taxon>Pseudomonadota</taxon>
        <taxon>Alphaproteobacteria</taxon>
        <taxon>Rhodobacterales</taxon>
        <taxon>Roseobacteraceae</taxon>
        <taxon>Seohaeicola</taxon>
    </lineage>
</organism>
<sequence length="235" mass="25274">MSAQISVIVPTLDAEAVLPGCLMALMEGLGAGLIRELIVTDGGSGDATLLIADEAGAMVVTGPASRGGQLRRGCAAARGNWFLVVHADTELAPGWAEEVAAHIARHDGPACFRLAFRARGMLPAWVAGWANLRTALFGLPYGDQVLLVSRRDYERAGGYPDQPLMEDVALVRALQGRVTRLTSLAVTGAERYLRDGWLRRGAGNLWTLARYLAGADPERLEQAYRRRDVSPAARR</sequence>
<name>A0ABV9KNG4_9RHOB</name>